<name>A0A369ARR8_9BURK</name>
<comment type="caution">
    <text evidence="1">The sequence shown here is derived from an EMBL/GenBank/DDBJ whole genome shotgun (WGS) entry which is preliminary data.</text>
</comment>
<dbReference type="Gene3D" id="3.90.1200.10">
    <property type="match status" value="1"/>
</dbReference>
<dbReference type="Proteomes" id="UP000252174">
    <property type="component" value="Unassembled WGS sequence"/>
</dbReference>
<proteinExistence type="predicted"/>
<dbReference type="InterPro" id="IPR052732">
    <property type="entry name" value="Cell-binding_unc_protein"/>
</dbReference>
<protein>
    <recommendedName>
        <fullName evidence="3">Aminoglycoside phosphotransferase domain-containing protein</fullName>
    </recommendedName>
</protein>
<dbReference type="PANTHER" id="PTHR43883:SF1">
    <property type="entry name" value="GLUCONOKINASE"/>
    <property type="match status" value="1"/>
</dbReference>
<keyword evidence="2" id="KW-1185">Reference proteome</keyword>
<evidence type="ECO:0000313" key="1">
    <source>
        <dbReference type="EMBL" id="RCX11038.1"/>
    </source>
</evidence>
<dbReference type="InterPro" id="IPR027417">
    <property type="entry name" value="P-loop_NTPase"/>
</dbReference>
<dbReference type="OrthoDB" id="9810277at2"/>
<dbReference type="RefSeq" id="WP_114482594.1">
    <property type="nucleotide sequence ID" value="NZ_QPJU01000002.1"/>
</dbReference>
<dbReference type="Gene3D" id="3.40.50.300">
    <property type="entry name" value="P-loop containing nucleotide triphosphate hydrolases"/>
    <property type="match status" value="1"/>
</dbReference>
<organism evidence="1 2">
    <name type="scientific">Extensimonas vulgaris</name>
    <dbReference type="NCBI Taxonomy" id="1031594"/>
    <lineage>
        <taxon>Bacteria</taxon>
        <taxon>Pseudomonadati</taxon>
        <taxon>Pseudomonadota</taxon>
        <taxon>Betaproteobacteria</taxon>
        <taxon>Burkholderiales</taxon>
        <taxon>Comamonadaceae</taxon>
        <taxon>Extensimonas</taxon>
    </lineage>
</organism>
<dbReference type="AlphaFoldDB" id="A0A369ARR8"/>
<sequence length="564" mass="61066">MASRAPDAYAAAQALLQRLQHTPQAFGHAVPAVELMQTHISWLLLAGEHVYKFKKPLKLEFLDFSTPALRRAACEEELRINRRTAPQLYLEVVAVVEDEGGLRVLPAAEADARGLQALAHAVHMRRFAQDDLLAALLAQGRLLPAHIDALARHVAQFHAAAAVAAPDSGWGSAAAVRAPVAQCLHAVQALAALPELASEAARVAQLAQWCTAQGEMLAPVFDARLQQGWVRECHGDLHLGNLVVQGGEPLLFDAIEFDPALRWIDVVADVAFLVMDLHAHGRADLGWRFLNAWLERTGDYAGLQVLRYYCVYRALVRARVAGVRLSQLSQVPQPASEARSSALPQALGEVRHYVQLAACLSAPQPCWLGLAHGFSGAGKTTQSQALVARGVVRVRADVERKRLFGLAPEALSAAVPGGIYTPEATERTYARLAELARVVLQAGYPVLIDATLLEAAQRARFVTLAADLQVPWCILAFEAPPEVLRARITQRLQSGGDASEATPAVLERQLATARPLAAQEEAHTLHLDTTQPIDWDAVLAACRTLESSAANAPQRPIFYRLLAP</sequence>
<dbReference type="SUPFAM" id="SSF56112">
    <property type="entry name" value="Protein kinase-like (PK-like)"/>
    <property type="match status" value="1"/>
</dbReference>
<reference evidence="1 2" key="1">
    <citation type="submission" date="2018-07" db="EMBL/GenBank/DDBJ databases">
        <title>Genomic Encyclopedia of Type Strains, Phase IV (KMG-IV): sequencing the most valuable type-strain genomes for metagenomic binning, comparative biology and taxonomic classification.</title>
        <authorList>
            <person name="Goeker M."/>
        </authorList>
    </citation>
    <scope>NUCLEOTIDE SEQUENCE [LARGE SCALE GENOMIC DNA]</scope>
    <source>
        <strain evidence="1 2">DSM 100911</strain>
    </source>
</reference>
<dbReference type="EMBL" id="QPJU01000002">
    <property type="protein sequence ID" value="RCX11038.1"/>
    <property type="molecule type" value="Genomic_DNA"/>
</dbReference>
<accession>A0A369ARR8</accession>
<evidence type="ECO:0008006" key="3">
    <source>
        <dbReference type="Google" id="ProtNLM"/>
    </source>
</evidence>
<dbReference type="InterPro" id="IPR011009">
    <property type="entry name" value="Kinase-like_dom_sf"/>
</dbReference>
<dbReference type="SUPFAM" id="SSF52540">
    <property type="entry name" value="P-loop containing nucleoside triphosphate hydrolases"/>
    <property type="match status" value="1"/>
</dbReference>
<gene>
    <name evidence="1" type="ORF">DFR45_102440</name>
</gene>
<dbReference type="PANTHER" id="PTHR43883">
    <property type="entry name" value="SLR0207 PROTEIN"/>
    <property type="match status" value="1"/>
</dbReference>
<dbReference type="Pfam" id="PF13671">
    <property type="entry name" value="AAA_33"/>
    <property type="match status" value="1"/>
</dbReference>
<evidence type="ECO:0000313" key="2">
    <source>
        <dbReference type="Proteomes" id="UP000252174"/>
    </source>
</evidence>